<accession>A0A7V3ZTH2</accession>
<dbReference type="InterPro" id="IPR015424">
    <property type="entry name" value="PyrdxlP-dep_Trfase"/>
</dbReference>
<comment type="caution">
    <text evidence="7">The sequence shown here is derived from an EMBL/GenBank/DDBJ whole genome shotgun (WGS) entry which is preliminary data.</text>
</comment>
<dbReference type="NCBIfam" id="NF004426">
    <property type="entry name" value="PRK05769.1"/>
    <property type="match status" value="1"/>
</dbReference>
<dbReference type="InterPro" id="IPR050103">
    <property type="entry name" value="Class-III_PLP-dep_AT"/>
</dbReference>
<evidence type="ECO:0000313" key="7">
    <source>
        <dbReference type="EMBL" id="HGK53854.1"/>
    </source>
</evidence>
<dbReference type="CDD" id="cd00610">
    <property type="entry name" value="OAT_like"/>
    <property type="match status" value="1"/>
</dbReference>
<reference evidence="7" key="1">
    <citation type="journal article" date="2020" name="mSystems">
        <title>Genome- and Community-Level Interaction Insights into Carbon Utilization and Element Cycling Functions of Hydrothermarchaeota in Hydrothermal Sediment.</title>
        <authorList>
            <person name="Zhou Z."/>
            <person name="Liu Y."/>
            <person name="Xu W."/>
            <person name="Pan J."/>
            <person name="Luo Z.H."/>
            <person name="Li M."/>
        </authorList>
    </citation>
    <scope>NUCLEOTIDE SEQUENCE [LARGE SCALE GENOMIC DNA]</scope>
    <source>
        <strain evidence="7">SpSt-695</strain>
    </source>
</reference>
<dbReference type="InterPro" id="IPR005814">
    <property type="entry name" value="Aminotrans_3"/>
</dbReference>
<dbReference type="PIRSF" id="PIRSF000521">
    <property type="entry name" value="Transaminase_4ab_Lys_Orn"/>
    <property type="match status" value="1"/>
</dbReference>
<comment type="similarity">
    <text evidence="2 6">Belongs to the class-III pyridoxal-phosphate-dependent aminotransferase family.</text>
</comment>
<evidence type="ECO:0000256" key="6">
    <source>
        <dbReference type="RuleBase" id="RU003560"/>
    </source>
</evidence>
<dbReference type="EMBL" id="DTDP01000101">
    <property type="protein sequence ID" value="HGK53854.1"/>
    <property type="molecule type" value="Genomic_DNA"/>
</dbReference>
<evidence type="ECO:0000256" key="3">
    <source>
        <dbReference type="ARBA" id="ARBA00022576"/>
    </source>
</evidence>
<keyword evidence="4 7" id="KW-0808">Transferase</keyword>
<dbReference type="InterPro" id="IPR015422">
    <property type="entry name" value="PyrdxlP-dep_Trfase_small"/>
</dbReference>
<protein>
    <submittedName>
        <fullName evidence="7">Acetyl ornithine aminotransferase family protein</fullName>
    </submittedName>
</protein>
<proteinExistence type="inferred from homology"/>
<dbReference type="PANTHER" id="PTHR11986">
    <property type="entry name" value="AMINOTRANSFERASE CLASS III"/>
    <property type="match status" value="1"/>
</dbReference>
<dbReference type="GO" id="GO:0042802">
    <property type="term" value="F:identical protein binding"/>
    <property type="evidence" value="ECO:0007669"/>
    <property type="project" value="TreeGrafter"/>
</dbReference>
<dbReference type="GO" id="GO:0030170">
    <property type="term" value="F:pyridoxal phosphate binding"/>
    <property type="evidence" value="ECO:0007669"/>
    <property type="project" value="InterPro"/>
</dbReference>
<gene>
    <name evidence="7" type="ORF">ENU72_02375</name>
</gene>
<keyword evidence="5 6" id="KW-0663">Pyridoxal phosphate</keyword>
<evidence type="ECO:0000256" key="2">
    <source>
        <dbReference type="ARBA" id="ARBA00008954"/>
    </source>
</evidence>
<evidence type="ECO:0000256" key="4">
    <source>
        <dbReference type="ARBA" id="ARBA00022679"/>
    </source>
</evidence>
<evidence type="ECO:0000256" key="1">
    <source>
        <dbReference type="ARBA" id="ARBA00001933"/>
    </source>
</evidence>
<dbReference type="InterPro" id="IPR049704">
    <property type="entry name" value="Aminotrans_3_PPA_site"/>
</dbReference>
<dbReference type="PROSITE" id="PS00600">
    <property type="entry name" value="AA_TRANSFER_CLASS_3"/>
    <property type="match status" value="1"/>
</dbReference>
<dbReference type="PANTHER" id="PTHR11986:SF58">
    <property type="entry name" value="LEUCINE_METHIONINE RACEMASE"/>
    <property type="match status" value="1"/>
</dbReference>
<dbReference type="Gene3D" id="3.90.1150.10">
    <property type="entry name" value="Aspartate Aminotransferase, domain 1"/>
    <property type="match status" value="1"/>
</dbReference>
<dbReference type="AlphaFoldDB" id="A0A7V3ZTH2"/>
<organism evidence="7">
    <name type="scientific">candidate division WOR-3 bacterium</name>
    <dbReference type="NCBI Taxonomy" id="2052148"/>
    <lineage>
        <taxon>Bacteria</taxon>
        <taxon>Bacteria division WOR-3</taxon>
    </lineage>
</organism>
<dbReference type="GO" id="GO:0008483">
    <property type="term" value="F:transaminase activity"/>
    <property type="evidence" value="ECO:0007669"/>
    <property type="project" value="UniProtKB-KW"/>
</dbReference>
<sequence>MGKIIKEKLKPLIKIKPPGPKAKEYLKKDSKFISPSYTRVYPLVVEKGEGCWIYDVDGNKYLDLNAGVAVCALGHAHPEILKVIKEQSEKFIHYSGTDFYYPPEILLAEKLAEIVPGAQNRKVFFSNSGAEAIECALKLVKYHTKRHYLIAFYSAFHGRTMGALSLTASKEIHRKGFYSLVPGIYHVFYPYCYRCVFKLSYPDCNFYCAEIIEEILLKKVVSPEEIAAIFFEPIQGEGGYIVPPPGYFNKLKEIADKYDILLVDDEIQAGMGRTGKFFAIEHWGIIPDIVTVAKGIASGLPLGACIAKSGIMSWKPGSHASTFGGNPVACMVALKVIEILENGLLENVRKTGEYLINLLKNLEKKYDIIGDVRGKGLMVGVEIVKDKIKKERDKTKRDKIVYKCFEKGILLLPAGENVIRFCPPLVISKNEIDVGIEIFEEVLKEI</sequence>
<evidence type="ECO:0000256" key="5">
    <source>
        <dbReference type="ARBA" id="ARBA00022898"/>
    </source>
</evidence>
<keyword evidence="3 7" id="KW-0032">Aminotransferase</keyword>
<name>A0A7V3ZTH2_UNCW3</name>
<dbReference type="SUPFAM" id="SSF53383">
    <property type="entry name" value="PLP-dependent transferases"/>
    <property type="match status" value="1"/>
</dbReference>
<dbReference type="Pfam" id="PF00202">
    <property type="entry name" value="Aminotran_3"/>
    <property type="match status" value="1"/>
</dbReference>
<dbReference type="Gene3D" id="3.40.640.10">
    <property type="entry name" value="Type I PLP-dependent aspartate aminotransferase-like (Major domain)"/>
    <property type="match status" value="1"/>
</dbReference>
<comment type="cofactor">
    <cofactor evidence="1">
        <name>pyridoxal 5'-phosphate</name>
        <dbReference type="ChEBI" id="CHEBI:597326"/>
    </cofactor>
</comment>
<dbReference type="FunFam" id="3.40.640.10:FF:000013">
    <property type="entry name" value="4-aminobutyrate aminotransferase"/>
    <property type="match status" value="1"/>
</dbReference>
<dbReference type="InterPro" id="IPR015421">
    <property type="entry name" value="PyrdxlP-dep_Trfase_major"/>
</dbReference>